<keyword evidence="2" id="KW-1185">Reference proteome</keyword>
<dbReference type="Proteomes" id="UP000294901">
    <property type="component" value="Unassembled WGS sequence"/>
</dbReference>
<dbReference type="EMBL" id="SNWR01000002">
    <property type="protein sequence ID" value="TDO32156.1"/>
    <property type="molecule type" value="Genomic_DNA"/>
</dbReference>
<organism evidence="1 2">
    <name type="scientific">Paractinoplanes brasiliensis</name>
    <dbReference type="NCBI Taxonomy" id="52695"/>
    <lineage>
        <taxon>Bacteria</taxon>
        <taxon>Bacillati</taxon>
        <taxon>Actinomycetota</taxon>
        <taxon>Actinomycetes</taxon>
        <taxon>Micromonosporales</taxon>
        <taxon>Micromonosporaceae</taxon>
        <taxon>Paractinoplanes</taxon>
    </lineage>
</organism>
<comment type="caution">
    <text evidence="1">The sequence shown here is derived from an EMBL/GenBank/DDBJ whole genome shotgun (WGS) entry which is preliminary data.</text>
</comment>
<dbReference type="OrthoDB" id="15077at2"/>
<protein>
    <submittedName>
        <fullName evidence="1">Uncharacterized protein</fullName>
    </submittedName>
</protein>
<accession>A0A4R6JC98</accession>
<dbReference type="RefSeq" id="WP_133878162.1">
    <property type="nucleotide sequence ID" value="NZ_BOMD01000044.1"/>
</dbReference>
<evidence type="ECO:0000313" key="2">
    <source>
        <dbReference type="Proteomes" id="UP000294901"/>
    </source>
</evidence>
<proteinExistence type="predicted"/>
<reference evidence="1 2" key="1">
    <citation type="submission" date="2019-03" db="EMBL/GenBank/DDBJ databases">
        <title>Sequencing the genomes of 1000 actinobacteria strains.</title>
        <authorList>
            <person name="Klenk H.-P."/>
        </authorList>
    </citation>
    <scope>NUCLEOTIDE SEQUENCE [LARGE SCALE GENOMIC DNA]</scope>
    <source>
        <strain evidence="1 2">DSM 43805</strain>
    </source>
</reference>
<gene>
    <name evidence="1" type="ORF">C8E87_7602</name>
</gene>
<name>A0A4R6JC98_9ACTN</name>
<dbReference type="AlphaFoldDB" id="A0A4R6JC98"/>
<evidence type="ECO:0000313" key="1">
    <source>
        <dbReference type="EMBL" id="TDO32156.1"/>
    </source>
</evidence>
<sequence>MTAWGEDWRVAGGVATAWFDAPSLSAGAALAGGEALVAVDLRADGVRVRVGEPEHAAEVSAAAREGGLTANPAVLRELGVVVESGDPSRVEPFWRRVLGYAPAVGEGLADPLRRDPAMRFRRSGEVRPLTIVSG</sequence>